<proteinExistence type="predicted"/>
<evidence type="ECO:0000256" key="1">
    <source>
        <dbReference type="SAM" id="MobiDB-lite"/>
    </source>
</evidence>
<dbReference type="AlphaFoldDB" id="A0AAV2IFL0"/>
<dbReference type="Proteomes" id="UP001497497">
    <property type="component" value="Unassembled WGS sequence"/>
</dbReference>
<reference evidence="3 4" key="1">
    <citation type="submission" date="2024-04" db="EMBL/GenBank/DDBJ databases">
        <authorList>
            <consortium name="Genoscope - CEA"/>
            <person name="William W."/>
        </authorList>
    </citation>
    <scope>NUCLEOTIDE SEQUENCE [LARGE SCALE GENOMIC DNA]</scope>
</reference>
<name>A0AAV2IFL0_LYMST</name>
<evidence type="ECO:0000313" key="4">
    <source>
        <dbReference type="Proteomes" id="UP001497497"/>
    </source>
</evidence>
<keyword evidence="2" id="KW-0812">Transmembrane</keyword>
<keyword evidence="4" id="KW-1185">Reference proteome</keyword>
<protein>
    <submittedName>
        <fullName evidence="3">Uncharacterized protein</fullName>
    </submittedName>
</protein>
<comment type="caution">
    <text evidence="3">The sequence shown here is derived from an EMBL/GenBank/DDBJ whole genome shotgun (WGS) entry which is preliminary data.</text>
</comment>
<dbReference type="EMBL" id="CAXITT010000712">
    <property type="protein sequence ID" value="CAL1545479.1"/>
    <property type="molecule type" value="Genomic_DNA"/>
</dbReference>
<keyword evidence="2" id="KW-1133">Transmembrane helix</keyword>
<feature type="region of interest" description="Disordered" evidence="1">
    <location>
        <begin position="72"/>
        <end position="91"/>
    </location>
</feature>
<gene>
    <name evidence="3" type="ORF">GSLYS_00018962001</name>
</gene>
<accession>A0AAV2IFL0</accession>
<sequence>MASLRPHSSSRLCVSQWGFILSWSLIILMAAVCVRVRADVLRLNYGAPRGQVLPRPETVTSGTADQSVYDEMTSDSMESSGHGPNAVDDDVEGEDKLQEDLYDSFGGGDEKGGGEWPPPHGEGRGVYIGPEQEKITCFRCHGDGVKGCDVLDMLNDVDGFSSKCVGKCMNISSGTTAAYDCAHDMTHSTDTCLNKGGTEICFCTGDFCNGPADLKRFYDKEKETYWLPSQRPLWNGTAGDNNGEDYDDLFDAHDNETEITTDRTIFTSRGNHSSSLEESNKAHGSSPLLDVIDRATNEIRKDHRGKSRIFDLHQADNLFSEHSEATKKHRGSPGAVREQIDVVIPAEIGEDNSTERRDMTTPYPLDINELSVGKLKDSSARSGNNGGVTTGCNVWIILLLNFCVLPYL</sequence>
<feature type="region of interest" description="Disordered" evidence="1">
    <location>
        <begin position="100"/>
        <end position="126"/>
    </location>
</feature>
<keyword evidence="2" id="KW-0472">Membrane</keyword>
<evidence type="ECO:0000313" key="3">
    <source>
        <dbReference type="EMBL" id="CAL1545479.1"/>
    </source>
</evidence>
<organism evidence="3 4">
    <name type="scientific">Lymnaea stagnalis</name>
    <name type="common">Great pond snail</name>
    <name type="synonym">Helix stagnalis</name>
    <dbReference type="NCBI Taxonomy" id="6523"/>
    <lineage>
        <taxon>Eukaryota</taxon>
        <taxon>Metazoa</taxon>
        <taxon>Spiralia</taxon>
        <taxon>Lophotrochozoa</taxon>
        <taxon>Mollusca</taxon>
        <taxon>Gastropoda</taxon>
        <taxon>Heterobranchia</taxon>
        <taxon>Euthyneura</taxon>
        <taxon>Panpulmonata</taxon>
        <taxon>Hygrophila</taxon>
        <taxon>Lymnaeoidea</taxon>
        <taxon>Lymnaeidae</taxon>
        <taxon>Lymnaea</taxon>
    </lineage>
</organism>
<evidence type="ECO:0000256" key="2">
    <source>
        <dbReference type="SAM" id="Phobius"/>
    </source>
</evidence>
<feature type="transmembrane region" description="Helical" evidence="2">
    <location>
        <begin position="12"/>
        <end position="32"/>
    </location>
</feature>